<dbReference type="GO" id="GO:0000166">
    <property type="term" value="F:nucleotide binding"/>
    <property type="evidence" value="ECO:0007669"/>
    <property type="project" value="UniProtKB-KW"/>
</dbReference>
<dbReference type="EC" id="3.5.4.30" evidence="3"/>
<comment type="caution">
    <text evidence="3">Lacks conserved residue(s) required for the propagation of feature annotation.</text>
</comment>
<keyword evidence="1 3" id="KW-0378">Hydrolase</keyword>
<dbReference type="EMBL" id="UFWZ01000001">
    <property type="protein sequence ID" value="SUY47416.1"/>
    <property type="molecule type" value="Genomic_DNA"/>
</dbReference>
<feature type="binding site" evidence="3">
    <location>
        <position position="155"/>
    </location>
    <ligand>
        <name>dCTP</name>
        <dbReference type="ChEBI" id="CHEBI:61481"/>
    </ligand>
</feature>
<sequence length="174" mass="20163">MILSGKEIQNKIGKEICIEPFNKSQINPNSYNLKLHNELLVYDNHILDMKKENKAKKIIIPNEGILLEPNKLYLGRTLEYTKTQDYVPMLEGRSSVGRLGLFVHITAGFGDVGFNGYWTLEMFCIQPIRIYAGVEICQIYYHKIEGDYDKYISGKYQNNSDIQPSLLFKDFKEE</sequence>
<feature type="binding site" evidence="3">
    <location>
        <begin position="119"/>
        <end position="121"/>
    </location>
    <ligand>
        <name>dCTP</name>
        <dbReference type="ChEBI" id="CHEBI:61481"/>
    </ligand>
</feature>
<keyword evidence="3" id="KW-0547">Nucleotide-binding</keyword>
<reference evidence="4 5" key="1">
    <citation type="submission" date="2018-06" db="EMBL/GenBank/DDBJ databases">
        <authorList>
            <consortium name="Pathogen Informatics"/>
            <person name="Doyle S."/>
        </authorList>
    </citation>
    <scope>NUCLEOTIDE SEQUENCE [LARGE SCALE GENOMIC DNA]</scope>
    <source>
        <strain evidence="4 5">NCTC9836</strain>
    </source>
</reference>
<comment type="pathway">
    <text evidence="3">Pyrimidine metabolism; dUMP biosynthesis; dUMP from dCTP: step 1/1.</text>
</comment>
<dbReference type="SUPFAM" id="SSF51283">
    <property type="entry name" value="dUTPase-like"/>
    <property type="match status" value="1"/>
</dbReference>
<dbReference type="InterPro" id="IPR033704">
    <property type="entry name" value="dUTPase_trimeric"/>
</dbReference>
<organism evidence="4 5">
    <name type="scientific">Clostridium putrefaciens</name>
    <dbReference type="NCBI Taxonomy" id="99675"/>
    <lineage>
        <taxon>Bacteria</taxon>
        <taxon>Bacillati</taxon>
        <taxon>Bacillota</taxon>
        <taxon>Clostridia</taxon>
        <taxon>Eubacteriales</taxon>
        <taxon>Clostridiaceae</taxon>
        <taxon>Clostridium</taxon>
    </lineage>
</organism>
<dbReference type="PANTHER" id="PTHR42680">
    <property type="entry name" value="DCTP DEAMINASE"/>
    <property type="match status" value="1"/>
</dbReference>
<dbReference type="OrthoDB" id="9780202at2"/>
<comment type="similarity">
    <text evidence="3">Belongs to the dCTP deaminase family.</text>
</comment>
<dbReference type="Proteomes" id="UP000254664">
    <property type="component" value="Unassembled WGS sequence"/>
</dbReference>
<dbReference type="Pfam" id="PF22769">
    <property type="entry name" value="DCD"/>
    <property type="match status" value="1"/>
</dbReference>
<comment type="subunit">
    <text evidence="3">Homotrimer.</text>
</comment>
<comment type="catalytic activity">
    <reaction evidence="3">
        <text>dCTP + 2 H2O = dUMP + NH4(+) + diphosphate</text>
        <dbReference type="Rhea" id="RHEA:19205"/>
        <dbReference type="ChEBI" id="CHEBI:15377"/>
        <dbReference type="ChEBI" id="CHEBI:28938"/>
        <dbReference type="ChEBI" id="CHEBI:33019"/>
        <dbReference type="ChEBI" id="CHEBI:61481"/>
        <dbReference type="ChEBI" id="CHEBI:246422"/>
        <dbReference type="EC" id="3.5.4.30"/>
    </reaction>
</comment>
<feature type="site" description="Important for bifunctional activity" evidence="3">
    <location>
        <begin position="108"/>
        <end position="109"/>
    </location>
</feature>
<dbReference type="GO" id="GO:0008829">
    <property type="term" value="F:dCTP deaminase activity"/>
    <property type="evidence" value="ECO:0007669"/>
    <property type="project" value="InterPro"/>
</dbReference>
<dbReference type="GO" id="GO:0006226">
    <property type="term" value="P:dUMP biosynthetic process"/>
    <property type="evidence" value="ECO:0007669"/>
    <property type="project" value="UniProtKB-UniRule"/>
</dbReference>
<dbReference type="RefSeq" id="WP_115641375.1">
    <property type="nucleotide sequence ID" value="NZ_UFWZ01000001.1"/>
</dbReference>
<dbReference type="GO" id="GO:0015949">
    <property type="term" value="P:nucleobase-containing small molecule interconversion"/>
    <property type="evidence" value="ECO:0007669"/>
    <property type="project" value="TreeGrafter"/>
</dbReference>
<dbReference type="CDD" id="cd07557">
    <property type="entry name" value="trimeric_dUTPase"/>
    <property type="match status" value="1"/>
</dbReference>
<protein>
    <recommendedName>
        <fullName evidence="3">dCTP deaminase, dUMP-forming</fullName>
        <ecNumber evidence="3">3.5.4.30</ecNumber>
    </recommendedName>
    <alternativeName>
        <fullName evidence="3">Bifunctional dCTP deaminase:dUTPase</fullName>
    </alternativeName>
    <alternativeName>
        <fullName evidence="3">DCD-DUT</fullName>
    </alternativeName>
</protein>
<dbReference type="NCBIfam" id="TIGR02274">
    <property type="entry name" value="dCTP_deam"/>
    <property type="match status" value="1"/>
</dbReference>
<dbReference type="HAMAP" id="MF_00146">
    <property type="entry name" value="dCTP_deaminase"/>
    <property type="match status" value="1"/>
</dbReference>
<evidence type="ECO:0000313" key="5">
    <source>
        <dbReference type="Proteomes" id="UP000254664"/>
    </source>
</evidence>
<feature type="binding site" evidence="3">
    <location>
        <begin position="93"/>
        <end position="98"/>
    </location>
    <ligand>
        <name>dCTP</name>
        <dbReference type="ChEBI" id="CHEBI:61481"/>
    </ligand>
</feature>
<gene>
    <name evidence="3 4" type="primary">dcd</name>
    <name evidence="4" type="ORF">NCTC9836_01747</name>
</gene>
<dbReference type="UniPathway" id="UPA00610">
    <property type="reaction ID" value="UER00667"/>
</dbReference>
<name>A0A381JAE4_9CLOT</name>
<keyword evidence="2 3" id="KW-0546">Nucleotide metabolism</keyword>
<dbReference type="PANTHER" id="PTHR42680:SF3">
    <property type="entry name" value="DCTP DEAMINASE"/>
    <property type="match status" value="1"/>
</dbReference>
<dbReference type="InterPro" id="IPR036157">
    <property type="entry name" value="dUTPase-like_sf"/>
</dbReference>
<proteinExistence type="inferred from homology"/>
<evidence type="ECO:0000256" key="1">
    <source>
        <dbReference type="ARBA" id="ARBA00022801"/>
    </source>
</evidence>
<dbReference type="InterPro" id="IPR011962">
    <property type="entry name" value="dCTP_deaminase"/>
</dbReference>
<dbReference type="Gene3D" id="2.70.40.10">
    <property type="match status" value="1"/>
</dbReference>
<keyword evidence="5" id="KW-1185">Reference proteome</keyword>
<feature type="binding site" evidence="3">
    <location>
        <position position="111"/>
    </location>
    <ligand>
        <name>dCTP</name>
        <dbReference type="ChEBI" id="CHEBI:61481"/>
    </ligand>
</feature>
<feature type="active site" description="Proton donor/acceptor" evidence="3">
    <location>
        <position position="121"/>
    </location>
</feature>
<evidence type="ECO:0000256" key="2">
    <source>
        <dbReference type="ARBA" id="ARBA00023080"/>
    </source>
</evidence>
<evidence type="ECO:0000256" key="3">
    <source>
        <dbReference type="HAMAP-Rule" id="MF_00146"/>
    </source>
</evidence>
<dbReference type="GO" id="GO:0033973">
    <property type="term" value="F:dCTP deaminase (dUMP-forming) activity"/>
    <property type="evidence" value="ECO:0007669"/>
    <property type="project" value="UniProtKB-UniRule"/>
</dbReference>
<dbReference type="GO" id="GO:0006229">
    <property type="term" value="P:dUTP biosynthetic process"/>
    <property type="evidence" value="ECO:0007669"/>
    <property type="project" value="InterPro"/>
</dbReference>
<accession>A0A381JAE4</accession>
<feature type="binding site" evidence="3">
    <location>
        <position position="138"/>
    </location>
    <ligand>
        <name>dCTP</name>
        <dbReference type="ChEBI" id="CHEBI:61481"/>
    </ligand>
</feature>
<evidence type="ECO:0000313" key="4">
    <source>
        <dbReference type="EMBL" id="SUY47416.1"/>
    </source>
</evidence>
<comment type="function">
    <text evidence="3">Bifunctional enzyme that catalyzes both the deamination of dCTP to dUTP and the hydrolysis of dUTP to dUMP without releasing the toxic dUTP intermediate.</text>
</comment>
<dbReference type="AlphaFoldDB" id="A0A381JAE4"/>